<dbReference type="InParanoid" id="A0A6I8U2M5"/>
<dbReference type="PANTHER" id="PTHR47331">
    <property type="entry name" value="PHD-TYPE DOMAIN-CONTAINING PROTEIN"/>
    <property type="match status" value="1"/>
</dbReference>
<accession>A0A6I8U2M5</accession>
<organism evidence="1 2">
    <name type="scientific">Aedes aegypti</name>
    <name type="common">Yellowfever mosquito</name>
    <name type="synonym">Culex aegypti</name>
    <dbReference type="NCBI Taxonomy" id="7159"/>
    <lineage>
        <taxon>Eukaryota</taxon>
        <taxon>Metazoa</taxon>
        <taxon>Ecdysozoa</taxon>
        <taxon>Arthropoda</taxon>
        <taxon>Hexapoda</taxon>
        <taxon>Insecta</taxon>
        <taxon>Pterygota</taxon>
        <taxon>Neoptera</taxon>
        <taxon>Endopterygota</taxon>
        <taxon>Diptera</taxon>
        <taxon>Nematocera</taxon>
        <taxon>Culicoidea</taxon>
        <taxon>Culicidae</taxon>
        <taxon>Culicinae</taxon>
        <taxon>Aedini</taxon>
        <taxon>Aedes</taxon>
        <taxon>Stegomyia</taxon>
    </lineage>
</organism>
<keyword evidence="2" id="KW-1185">Reference proteome</keyword>
<dbReference type="PANTHER" id="PTHR47331:SF2">
    <property type="match status" value="1"/>
</dbReference>
<dbReference type="EnsemblMetazoa" id="AAEL024513-RA">
    <property type="protein sequence ID" value="AAEL024513-PA"/>
    <property type="gene ID" value="AAEL024513"/>
</dbReference>
<evidence type="ECO:0000313" key="1">
    <source>
        <dbReference type="EnsemblMetazoa" id="AAEL024513-PA"/>
    </source>
</evidence>
<proteinExistence type="predicted"/>
<name>A0A6I8U2M5_AEDAE</name>
<sequence>MRPTTLAAVNRSVEDPDHALFNRFSSLVRLIRIAAYCRRFVRHCRTKIIGTDLQVTPFLTADELQQTLIGLVKVVQEDCFRHEIDTIRTGKQADLKKSPLKTLNPFIQDGLHRVGGRMNHSSYSFTRKHTILLPEKHPLKSLLIESVHKQLLHVGPLAMIAHIHEQF</sequence>
<evidence type="ECO:0000313" key="2">
    <source>
        <dbReference type="Proteomes" id="UP000008820"/>
    </source>
</evidence>
<dbReference type="AlphaFoldDB" id="A0A6I8U2M5"/>
<reference evidence="1" key="2">
    <citation type="submission" date="2020-05" db="UniProtKB">
        <authorList>
            <consortium name="EnsemblMetazoa"/>
        </authorList>
    </citation>
    <scope>IDENTIFICATION</scope>
    <source>
        <strain evidence="1">LVP_AGWG</strain>
    </source>
</reference>
<dbReference type="OrthoDB" id="7762384at2759"/>
<reference evidence="1 2" key="1">
    <citation type="submission" date="2017-06" db="EMBL/GenBank/DDBJ databases">
        <title>Aedes aegypti genome working group (AGWG) sequencing and assembly.</title>
        <authorList>
            <consortium name="Aedes aegypti Genome Working Group (AGWG)"/>
            <person name="Matthews B.J."/>
        </authorList>
    </citation>
    <scope>NUCLEOTIDE SEQUENCE [LARGE SCALE GENOMIC DNA]</scope>
    <source>
        <strain evidence="1 2">LVP_AGWG</strain>
    </source>
</reference>
<gene>
    <name evidence="1" type="primary">110677745</name>
</gene>
<dbReference type="Proteomes" id="UP000008820">
    <property type="component" value="Chromosome 3"/>
</dbReference>
<protein>
    <submittedName>
        <fullName evidence="1">Uncharacterized protein</fullName>
    </submittedName>
</protein>